<evidence type="ECO:0000313" key="6">
    <source>
        <dbReference type="EMBL" id="AGY59298.1"/>
    </source>
</evidence>
<sequence length="477" mass="53279">MSALPPLPSRDELLQMPQPQAIDLLLEYITRLGGIVEQLQTRLATDSTTSSRPPSADLLTKPESPKPKPEGEPKVPKRKPGAQPGHQGKTRKGFGTPDRLEAVSLGECPQCGGRQWQTLSVEARQVACFAERPLEIVEFRRPTGCCTHCRSTHTPKWPSRLVGHFELDATLMAVLSWLGHYGHLSLDKQAEFVESLCGWRPAVGTLAAVKERTALAVAASVQAAWQHLATEAVVYVDETPWPVAGCKEWLWHFGSERLSLFHAGQTRSRLELRGRLGERFCGTLVSDDFSAYNGYQVQAQQKCLAHLRRHFKKLALHPAEPAGIGAVFIELIDEAFKRYRQWQQDGDSASWQSWGQQFRVRVEQAIRTWQPKAAYAGSKLLRSLQERAGQWWQFLSNPAVRPDNNLSERNLRLAVTRRKVSGGSRSQAGYAQTADLLSVIQSCRRQGRSAMEFFVRALQATYHGGFAQPSLIPETST</sequence>
<evidence type="ECO:0000313" key="5">
    <source>
        <dbReference type="EMBL" id="AGY58533.1"/>
    </source>
</evidence>
<dbReference type="eggNOG" id="COG3464">
    <property type="taxonomic scope" value="Bacteria"/>
</dbReference>
<evidence type="ECO:0000256" key="1">
    <source>
        <dbReference type="SAM" id="MobiDB-lite"/>
    </source>
</evidence>
<dbReference type="EMBL" id="CP003587">
    <property type="protein sequence ID" value="AGY57936.1"/>
    <property type="molecule type" value="Genomic_DNA"/>
</dbReference>
<evidence type="ECO:0000313" key="7">
    <source>
        <dbReference type="Proteomes" id="UP000017396"/>
    </source>
</evidence>
<reference evidence="6 7" key="2">
    <citation type="journal article" date="2013" name="PLoS ONE">
        <title>Cultivation and Complete Genome Sequencing of Gloeobacter kilaueensis sp. nov., from a Lava Cave in Kilauea Caldera, Hawai'i.</title>
        <authorList>
            <person name="Saw J.H."/>
            <person name="Schatz M."/>
            <person name="Brown M.V."/>
            <person name="Kunkel D.D."/>
            <person name="Foster J.S."/>
            <person name="Shick H."/>
            <person name="Christensen S."/>
            <person name="Hou S."/>
            <person name="Wan X."/>
            <person name="Donachie S.P."/>
        </authorList>
    </citation>
    <scope>NUCLEOTIDE SEQUENCE [LARGE SCALE GENOMIC DNA]</scope>
    <source>
        <strain evidence="7">JS</strain>
        <strain evidence="6">JS1</strain>
    </source>
</reference>
<dbReference type="OrthoDB" id="491088at2"/>
<dbReference type="InterPro" id="IPR052344">
    <property type="entry name" value="Transposase-related"/>
</dbReference>
<dbReference type="RefSeq" id="WP_023173055.1">
    <property type="nucleotide sequence ID" value="NC_022600.1"/>
</dbReference>
<dbReference type="PANTHER" id="PTHR33678">
    <property type="entry name" value="BLL1576 PROTEIN"/>
    <property type="match status" value="1"/>
</dbReference>
<dbReference type="HOGENOM" id="CLU_039294_0_1_3"/>
<dbReference type="Pfam" id="PF20042">
    <property type="entry name" value="DUF6444"/>
    <property type="match status" value="1"/>
</dbReference>
<feature type="region of interest" description="Disordered" evidence="1">
    <location>
        <begin position="41"/>
        <end position="97"/>
    </location>
</feature>
<dbReference type="KEGG" id="glj:GKIL_2287"/>
<protein>
    <submittedName>
        <fullName evidence="6">Transposase</fullName>
    </submittedName>
</protein>
<dbReference type="InterPro" id="IPR045618">
    <property type="entry name" value="DUF6444"/>
</dbReference>
<dbReference type="KEGG" id="glj:GKIL_1690"/>
<dbReference type="KEGG" id="glj:GKIL_3052"/>
<proteinExistence type="predicted"/>
<feature type="domain" description="DUF6444" evidence="3">
    <location>
        <begin position="36"/>
        <end position="92"/>
    </location>
</feature>
<dbReference type="EMBL" id="CP003587">
    <property type="protein sequence ID" value="AGY58533.1"/>
    <property type="molecule type" value="Genomic_DNA"/>
</dbReference>
<evidence type="ECO:0000259" key="3">
    <source>
        <dbReference type="Pfam" id="PF20042"/>
    </source>
</evidence>
<name>U5QK93_GLOK1</name>
<feature type="domain" description="Transposase IS66 central" evidence="2">
    <location>
        <begin position="169"/>
        <end position="429"/>
    </location>
</feature>
<evidence type="ECO:0000313" key="4">
    <source>
        <dbReference type="EMBL" id="AGY57936.1"/>
    </source>
</evidence>
<dbReference type="PANTHER" id="PTHR33678:SF2">
    <property type="match status" value="1"/>
</dbReference>
<dbReference type="NCBIfam" id="NF033517">
    <property type="entry name" value="transpos_IS66"/>
    <property type="match status" value="1"/>
</dbReference>
<accession>U5QK93</accession>
<organism evidence="6 7">
    <name type="scientific">Gloeobacter kilaueensis (strain ATCC BAA-2537 / CCAP 1431/1 / ULC 316 / JS1)</name>
    <dbReference type="NCBI Taxonomy" id="1183438"/>
    <lineage>
        <taxon>Bacteria</taxon>
        <taxon>Bacillati</taxon>
        <taxon>Cyanobacteriota</taxon>
        <taxon>Cyanophyceae</taxon>
        <taxon>Gloeobacterales</taxon>
        <taxon>Gloeobacteraceae</taxon>
        <taxon>Gloeobacter</taxon>
    </lineage>
</organism>
<keyword evidence="7" id="KW-1185">Reference proteome</keyword>
<dbReference type="PATRIC" id="fig|1183438.3.peg.1664"/>
<gene>
    <name evidence="4" type="ORF">GKIL_1690</name>
    <name evidence="5" type="ORF">GKIL_2287</name>
    <name evidence="6" type="ORF">GKIL_3052</name>
</gene>
<reference evidence="6" key="1">
    <citation type="submission" date="2012-05" db="EMBL/GenBank/DDBJ databases">
        <authorList>
            <person name="Saw J.H.W."/>
            <person name="Foster J."/>
            <person name="Brown M.V."/>
            <person name="Schatz M.C."/>
            <person name="Hou S."/>
            <person name="Alam M."/>
            <person name="Donachie S.P."/>
        </authorList>
    </citation>
    <scope>NUCLEOTIDE SEQUENCE</scope>
    <source>
        <strain evidence="6">JS1</strain>
    </source>
</reference>
<dbReference type="InterPro" id="IPR004291">
    <property type="entry name" value="Transposase_IS66_central"/>
</dbReference>
<dbReference type="EMBL" id="CP003587">
    <property type="protein sequence ID" value="AGY59298.1"/>
    <property type="molecule type" value="Genomic_DNA"/>
</dbReference>
<feature type="compositionally biased region" description="Polar residues" evidence="1">
    <location>
        <begin position="41"/>
        <end position="53"/>
    </location>
</feature>
<dbReference type="STRING" id="1183438.GKIL_1690"/>
<dbReference type="AlphaFoldDB" id="U5QK93"/>
<dbReference type="Pfam" id="PF03050">
    <property type="entry name" value="DDE_Tnp_IS66"/>
    <property type="match status" value="1"/>
</dbReference>
<evidence type="ECO:0000259" key="2">
    <source>
        <dbReference type="Pfam" id="PF03050"/>
    </source>
</evidence>
<dbReference type="Proteomes" id="UP000017396">
    <property type="component" value="Chromosome"/>
</dbReference>
<feature type="compositionally biased region" description="Basic and acidic residues" evidence="1">
    <location>
        <begin position="63"/>
        <end position="75"/>
    </location>
</feature>